<evidence type="ECO:0000313" key="2">
    <source>
        <dbReference type="EMBL" id="KAK8872551.1"/>
    </source>
</evidence>
<feature type="compositionally biased region" description="Polar residues" evidence="1">
    <location>
        <begin position="48"/>
        <end position="60"/>
    </location>
</feature>
<name>A0ABR2J429_9PEZI</name>
<proteinExistence type="predicted"/>
<evidence type="ECO:0000256" key="1">
    <source>
        <dbReference type="SAM" id="MobiDB-lite"/>
    </source>
</evidence>
<comment type="caution">
    <text evidence="2">The sequence shown here is derived from an EMBL/GenBank/DDBJ whole genome shotgun (WGS) entry which is preliminary data.</text>
</comment>
<organism evidence="2 3">
    <name type="scientific">Apiospora arundinis</name>
    <dbReference type="NCBI Taxonomy" id="335852"/>
    <lineage>
        <taxon>Eukaryota</taxon>
        <taxon>Fungi</taxon>
        <taxon>Dikarya</taxon>
        <taxon>Ascomycota</taxon>
        <taxon>Pezizomycotina</taxon>
        <taxon>Sordariomycetes</taxon>
        <taxon>Xylariomycetidae</taxon>
        <taxon>Amphisphaeriales</taxon>
        <taxon>Apiosporaceae</taxon>
        <taxon>Apiospora</taxon>
    </lineage>
</organism>
<dbReference type="EMBL" id="JAPCWZ010000003">
    <property type="protein sequence ID" value="KAK8872551.1"/>
    <property type="molecule type" value="Genomic_DNA"/>
</dbReference>
<dbReference type="Proteomes" id="UP001390339">
    <property type="component" value="Unassembled WGS sequence"/>
</dbReference>
<evidence type="ECO:0000313" key="3">
    <source>
        <dbReference type="Proteomes" id="UP001390339"/>
    </source>
</evidence>
<feature type="region of interest" description="Disordered" evidence="1">
    <location>
        <begin position="40"/>
        <end position="60"/>
    </location>
</feature>
<sequence length="60" mass="6816">MSSSDQFQRGLCQKDGRRVLMIVPTVLVTEMIQSSKVLMTKKEKRNARSNGFSHLSELSM</sequence>
<reference evidence="2 3" key="1">
    <citation type="journal article" date="2024" name="IMA Fungus">
        <title>Apiospora arundinis, a panoply of carbohydrate-active enzymes and secondary metabolites.</title>
        <authorList>
            <person name="Sorensen T."/>
            <person name="Petersen C."/>
            <person name="Muurmann A.T."/>
            <person name="Christiansen J.V."/>
            <person name="Brundto M.L."/>
            <person name="Overgaard C.K."/>
            <person name="Boysen A.T."/>
            <person name="Wollenberg R.D."/>
            <person name="Larsen T.O."/>
            <person name="Sorensen J.L."/>
            <person name="Nielsen K.L."/>
            <person name="Sondergaard T.E."/>
        </authorList>
    </citation>
    <scope>NUCLEOTIDE SEQUENCE [LARGE SCALE GENOMIC DNA]</scope>
    <source>
        <strain evidence="2 3">AAU 773</strain>
    </source>
</reference>
<gene>
    <name evidence="2" type="ORF">PGQ11_003065</name>
</gene>
<keyword evidence="3" id="KW-1185">Reference proteome</keyword>
<protein>
    <submittedName>
        <fullName evidence="2">Uncharacterized protein</fullName>
    </submittedName>
</protein>
<accession>A0ABR2J429</accession>